<dbReference type="SUPFAM" id="SSF51735">
    <property type="entry name" value="NAD(P)-binding Rossmann-fold domains"/>
    <property type="match status" value="1"/>
</dbReference>
<evidence type="ECO:0000256" key="11">
    <source>
        <dbReference type="ARBA" id="ARBA00042831"/>
    </source>
</evidence>
<dbReference type="EC" id="1.1.1.234" evidence="7"/>
<evidence type="ECO:0000256" key="12">
    <source>
        <dbReference type="ARBA" id="ARBA00048870"/>
    </source>
</evidence>
<comment type="catalytic activity">
    <reaction evidence="12">
        <text>(2S)-flavan-4-ol + NADP(+) = (2S)-flavanone + NADPH + H(+)</text>
        <dbReference type="Rhea" id="RHEA:11228"/>
        <dbReference type="ChEBI" id="CHEBI:15378"/>
        <dbReference type="ChEBI" id="CHEBI:15605"/>
        <dbReference type="ChEBI" id="CHEBI:15606"/>
        <dbReference type="ChEBI" id="CHEBI:57783"/>
        <dbReference type="ChEBI" id="CHEBI:58349"/>
        <dbReference type="EC" id="1.1.1.234"/>
    </reaction>
</comment>
<comment type="pathway">
    <text evidence="1">Pigment biosynthesis; anthocyanin biosynthesis.</text>
</comment>
<evidence type="ECO:0000256" key="2">
    <source>
        <dbReference type="ARBA" id="ARBA00022857"/>
    </source>
</evidence>
<dbReference type="AlphaFoldDB" id="A0ABC8V001"/>
<gene>
    <name evidence="15" type="ORF">ILEXP_LOCUS57017</name>
</gene>
<evidence type="ECO:0000256" key="10">
    <source>
        <dbReference type="ARBA" id="ARBA00042087"/>
    </source>
</evidence>
<comment type="function">
    <text evidence="6">Bifunctional enzyme involved in flavonoid metabolism.</text>
</comment>
<dbReference type="InterPro" id="IPR050425">
    <property type="entry name" value="NAD(P)_dehydrat-like"/>
</dbReference>
<dbReference type="GO" id="GO:0009813">
    <property type="term" value="P:flavonoid biosynthetic process"/>
    <property type="evidence" value="ECO:0007669"/>
    <property type="project" value="UniProtKB-KW"/>
</dbReference>
<name>A0ABC8V001_9AQUA</name>
<comment type="catalytic activity">
    <reaction evidence="13">
        <text>a (2R,3S,4S)-leucoanthocyanidin + NADP(+) = a (2R,3R)-dihydroflavonol + NADPH + H(+)</text>
        <dbReference type="Rhea" id="RHEA:54444"/>
        <dbReference type="ChEBI" id="CHEBI:15378"/>
        <dbReference type="ChEBI" id="CHEBI:57783"/>
        <dbReference type="ChEBI" id="CHEBI:58349"/>
        <dbReference type="ChEBI" id="CHEBI:138176"/>
        <dbReference type="ChEBI" id="CHEBI:138188"/>
        <dbReference type="EC" id="1.1.1.219"/>
    </reaction>
</comment>
<dbReference type="FunFam" id="3.40.50.720:FF:000085">
    <property type="entry name" value="Dihydroflavonol reductase"/>
    <property type="match status" value="1"/>
</dbReference>
<evidence type="ECO:0000256" key="1">
    <source>
        <dbReference type="ARBA" id="ARBA00004935"/>
    </source>
</evidence>
<evidence type="ECO:0000256" key="6">
    <source>
        <dbReference type="ARBA" id="ARBA00037100"/>
    </source>
</evidence>
<dbReference type="GO" id="GO:0045552">
    <property type="term" value="F:dihydroflavanol 4-reductase activity"/>
    <property type="evidence" value="ECO:0007669"/>
    <property type="project" value="UniProtKB-EC"/>
</dbReference>
<evidence type="ECO:0000256" key="9">
    <source>
        <dbReference type="ARBA" id="ARBA00039963"/>
    </source>
</evidence>
<reference evidence="15 16" key="1">
    <citation type="submission" date="2024-02" db="EMBL/GenBank/DDBJ databases">
        <authorList>
            <person name="Vignale AGUSTIN F."/>
            <person name="Sosa J E."/>
            <person name="Modenutti C."/>
        </authorList>
    </citation>
    <scope>NUCLEOTIDE SEQUENCE [LARGE SCALE GENOMIC DNA]</scope>
</reference>
<evidence type="ECO:0000256" key="5">
    <source>
        <dbReference type="ARBA" id="ARBA00023445"/>
    </source>
</evidence>
<feature type="domain" description="NAD-dependent epimerase/dehydratase" evidence="14">
    <location>
        <begin position="21"/>
        <end position="107"/>
    </location>
</feature>
<evidence type="ECO:0000259" key="14">
    <source>
        <dbReference type="Pfam" id="PF01370"/>
    </source>
</evidence>
<keyword evidence="4" id="KW-0284">Flavonoid biosynthesis</keyword>
<comment type="caution">
    <text evidence="15">The sequence shown here is derived from an EMBL/GenBank/DDBJ whole genome shotgun (WGS) entry which is preliminary data.</text>
</comment>
<organism evidence="15 16">
    <name type="scientific">Ilex paraguariensis</name>
    <name type="common">yerba mate</name>
    <dbReference type="NCBI Taxonomy" id="185542"/>
    <lineage>
        <taxon>Eukaryota</taxon>
        <taxon>Viridiplantae</taxon>
        <taxon>Streptophyta</taxon>
        <taxon>Embryophyta</taxon>
        <taxon>Tracheophyta</taxon>
        <taxon>Spermatophyta</taxon>
        <taxon>Magnoliopsida</taxon>
        <taxon>eudicotyledons</taxon>
        <taxon>Gunneridae</taxon>
        <taxon>Pentapetalae</taxon>
        <taxon>asterids</taxon>
        <taxon>campanulids</taxon>
        <taxon>Aquifoliales</taxon>
        <taxon>Aquifoliaceae</taxon>
        <taxon>Ilex</taxon>
    </lineage>
</organism>
<dbReference type="GO" id="GO:0047890">
    <property type="term" value="F:flavanone 4-reductase activity"/>
    <property type="evidence" value="ECO:0007669"/>
    <property type="project" value="UniProtKB-EC"/>
</dbReference>
<comment type="similarity">
    <text evidence="5">Belongs to the NAD(P)-dependent epimerase/dehydratase family. Dihydroflavonol-4-reductase subfamily.</text>
</comment>
<protein>
    <recommendedName>
        <fullName evidence="9">Dihydroflavonol 4-reductase</fullName>
        <ecNumber evidence="8">1.1.1.219</ecNumber>
        <ecNumber evidence="7">1.1.1.234</ecNumber>
    </recommendedName>
    <alternativeName>
        <fullName evidence="11">Dihydrokaempferol 4-reductase</fullName>
    </alternativeName>
    <alternativeName>
        <fullName evidence="10">Flavanone 4-reductase</fullName>
    </alternativeName>
</protein>
<keyword evidence="16" id="KW-1185">Reference proteome</keyword>
<accession>A0ABC8V001</accession>
<sequence>MDESKWTDIDFVRAQISFGASYPITKTLTERAALEFAEKHGLDLVTIIPSYIHGPFVCPRLPGSVRTSMAMIFGYKDLYSMLIKAPMVHVEDVASAHIFLLEYPKAKGRYICSAVEITMDKMVEFLSSRYPEYQLPTVDCLKEIKGAKYSTLSSKKLLDTGFKYKHGLEDMFDDAIQCCKEKGFL</sequence>
<evidence type="ECO:0000256" key="8">
    <source>
        <dbReference type="ARBA" id="ARBA00039057"/>
    </source>
</evidence>
<evidence type="ECO:0000256" key="4">
    <source>
        <dbReference type="ARBA" id="ARBA00023241"/>
    </source>
</evidence>
<evidence type="ECO:0000313" key="15">
    <source>
        <dbReference type="EMBL" id="CAK9186522.1"/>
    </source>
</evidence>
<dbReference type="InterPro" id="IPR036291">
    <property type="entry name" value="NAD(P)-bd_dom_sf"/>
</dbReference>
<dbReference type="EMBL" id="CAUOFW020009613">
    <property type="protein sequence ID" value="CAK9186522.1"/>
    <property type="molecule type" value="Genomic_DNA"/>
</dbReference>
<dbReference type="InterPro" id="IPR001509">
    <property type="entry name" value="Epimerase_deHydtase"/>
</dbReference>
<dbReference type="EC" id="1.1.1.219" evidence="8"/>
<keyword evidence="2" id="KW-0521">NADP</keyword>
<evidence type="ECO:0000256" key="13">
    <source>
        <dbReference type="ARBA" id="ARBA00049132"/>
    </source>
</evidence>
<proteinExistence type="inferred from homology"/>
<keyword evidence="3" id="KW-0560">Oxidoreductase</keyword>
<dbReference type="PANTHER" id="PTHR10366">
    <property type="entry name" value="NAD DEPENDENT EPIMERASE/DEHYDRATASE"/>
    <property type="match status" value="1"/>
</dbReference>
<dbReference type="Pfam" id="PF01370">
    <property type="entry name" value="Epimerase"/>
    <property type="match status" value="1"/>
</dbReference>
<evidence type="ECO:0000256" key="7">
    <source>
        <dbReference type="ARBA" id="ARBA00039055"/>
    </source>
</evidence>
<evidence type="ECO:0000313" key="16">
    <source>
        <dbReference type="Proteomes" id="UP001642360"/>
    </source>
</evidence>
<dbReference type="PANTHER" id="PTHR10366:SF563">
    <property type="entry name" value="CINNAMOYL-COA REDUCTASE 16"/>
    <property type="match status" value="1"/>
</dbReference>
<evidence type="ECO:0000256" key="3">
    <source>
        <dbReference type="ARBA" id="ARBA00023002"/>
    </source>
</evidence>
<dbReference type="Gene3D" id="3.40.50.720">
    <property type="entry name" value="NAD(P)-binding Rossmann-like Domain"/>
    <property type="match status" value="1"/>
</dbReference>
<dbReference type="Proteomes" id="UP001642360">
    <property type="component" value="Unassembled WGS sequence"/>
</dbReference>